<reference evidence="4" key="1">
    <citation type="submission" date="2021-10" db="EMBL/GenBank/DDBJ databases">
        <title>Tropical sea cucumber genome reveals ecological adaptation and Cuvierian tubules defense mechanism.</title>
        <authorList>
            <person name="Chen T."/>
        </authorList>
    </citation>
    <scope>NUCLEOTIDE SEQUENCE</scope>
    <source>
        <strain evidence="4">Nanhai2018</strain>
        <tissue evidence="4">Muscle</tissue>
    </source>
</reference>
<keyword evidence="1" id="KW-0433">Leucine-rich repeat</keyword>
<dbReference type="OrthoDB" id="1517790at2759"/>
<dbReference type="EMBL" id="JAIZAY010000009">
    <property type="protein sequence ID" value="KAJ8036333.1"/>
    <property type="molecule type" value="Genomic_DNA"/>
</dbReference>
<protein>
    <submittedName>
        <fullName evidence="4">Protein C21orf2</fullName>
    </submittedName>
</protein>
<dbReference type="GO" id="GO:0097733">
    <property type="term" value="C:photoreceptor cell cilium"/>
    <property type="evidence" value="ECO:0007669"/>
    <property type="project" value="UniProtKB-ARBA"/>
</dbReference>
<dbReference type="AlphaFoldDB" id="A0A9Q1BZL9"/>
<keyword evidence="2" id="KW-0677">Repeat</keyword>
<gene>
    <name evidence="4" type="ORF">HOLleu_20276</name>
</gene>
<evidence type="ECO:0000313" key="5">
    <source>
        <dbReference type="Proteomes" id="UP001152320"/>
    </source>
</evidence>
<sequence>MNLEHSRSGDSVFLRKVFYRVIGKKWKSMKEATQLTKSMPAEMEVERESLRGKSVKLTEGMVLAKARSSDLENVKKLNCWGIGLTDVSIFAQMPKIEVIGVSVNNITNLEHFSHCPNLTELYIRKNCIADLGQVWYLKKLPKLKVLWLADNPCAAGEKYRYSVLKMLPNLQKLDNITVTNDEVNRAMEDGEDLPLPSPSFTNGHIPSNEDKENRDSSIEFMTLEETNTIREQLGLKPLPVEKLQNQMSPAKLKGPHSSMTSHRNSNVLSAVLTLLKELDEASLEVVANACKDKLASL</sequence>
<name>A0A9Q1BZL9_HOLLE</name>
<feature type="region of interest" description="Disordered" evidence="3">
    <location>
        <begin position="190"/>
        <end position="214"/>
    </location>
</feature>
<keyword evidence="5" id="KW-1185">Reference proteome</keyword>
<dbReference type="Proteomes" id="UP001152320">
    <property type="component" value="Chromosome 9"/>
</dbReference>
<dbReference type="Pfam" id="PF19252">
    <property type="entry name" value="HIND"/>
    <property type="match status" value="1"/>
</dbReference>
<dbReference type="InterPro" id="IPR032675">
    <property type="entry name" value="LRR_dom_sf"/>
</dbReference>
<dbReference type="GO" id="GO:0000398">
    <property type="term" value="P:mRNA splicing, via spliceosome"/>
    <property type="evidence" value="ECO:0007669"/>
    <property type="project" value="InterPro"/>
</dbReference>
<proteinExistence type="predicted"/>
<evidence type="ECO:0000256" key="2">
    <source>
        <dbReference type="ARBA" id="ARBA00022737"/>
    </source>
</evidence>
<evidence type="ECO:0000256" key="1">
    <source>
        <dbReference type="ARBA" id="ARBA00022614"/>
    </source>
</evidence>
<dbReference type="InterPro" id="IPR045347">
    <property type="entry name" value="HIND"/>
</dbReference>
<accession>A0A9Q1BZL9</accession>
<dbReference type="GO" id="GO:0046540">
    <property type="term" value="C:U4/U6 x U5 tri-snRNP complex"/>
    <property type="evidence" value="ECO:0007669"/>
    <property type="project" value="InterPro"/>
</dbReference>
<evidence type="ECO:0000313" key="4">
    <source>
        <dbReference type="EMBL" id="KAJ8036333.1"/>
    </source>
</evidence>
<comment type="caution">
    <text evidence="4">The sequence shown here is derived from an EMBL/GenBank/DDBJ whole genome shotgun (WGS) entry which is preliminary data.</text>
</comment>
<dbReference type="GO" id="GO:0007010">
    <property type="term" value="P:cytoskeleton organization"/>
    <property type="evidence" value="ECO:0007669"/>
    <property type="project" value="TreeGrafter"/>
</dbReference>
<dbReference type="PANTHER" id="PTHR18849:SF0">
    <property type="entry name" value="CILIA- AND FLAGELLA-ASSOCIATED PROTEIN 410-RELATED"/>
    <property type="match status" value="1"/>
</dbReference>
<dbReference type="GO" id="GO:0036064">
    <property type="term" value="C:ciliary basal body"/>
    <property type="evidence" value="ECO:0007669"/>
    <property type="project" value="UniProtKB-ARBA"/>
</dbReference>
<organism evidence="4 5">
    <name type="scientific">Holothuria leucospilota</name>
    <name type="common">Black long sea cucumber</name>
    <name type="synonym">Mertensiothuria leucospilota</name>
    <dbReference type="NCBI Taxonomy" id="206669"/>
    <lineage>
        <taxon>Eukaryota</taxon>
        <taxon>Metazoa</taxon>
        <taxon>Echinodermata</taxon>
        <taxon>Eleutherozoa</taxon>
        <taxon>Echinozoa</taxon>
        <taxon>Holothuroidea</taxon>
        <taxon>Aspidochirotacea</taxon>
        <taxon>Aspidochirotida</taxon>
        <taxon>Holothuriidae</taxon>
        <taxon>Holothuria</taxon>
    </lineage>
</organism>
<dbReference type="Pfam" id="PF14580">
    <property type="entry name" value="LRR_9"/>
    <property type="match status" value="1"/>
</dbReference>
<dbReference type="SUPFAM" id="SSF52058">
    <property type="entry name" value="L domain-like"/>
    <property type="match status" value="1"/>
</dbReference>
<evidence type="ECO:0000256" key="3">
    <source>
        <dbReference type="SAM" id="MobiDB-lite"/>
    </source>
</evidence>
<dbReference type="FunFam" id="3.80.10.10:FF:000094">
    <property type="entry name" value="protein C21orf2 isoform X1"/>
    <property type="match status" value="1"/>
</dbReference>
<dbReference type="Gene3D" id="3.80.10.10">
    <property type="entry name" value="Ribonuclease Inhibitor"/>
    <property type="match status" value="1"/>
</dbReference>
<dbReference type="PANTHER" id="PTHR18849">
    <property type="entry name" value="LEUCINE RICH REPEAT PROTEIN"/>
    <property type="match status" value="1"/>
</dbReference>